<gene>
    <name evidence="1" type="ORF">AG0111_0g7497</name>
</gene>
<dbReference type="EMBL" id="PDWZ02000007">
    <property type="protein sequence ID" value="KAB2104020.1"/>
    <property type="molecule type" value="Genomic_DNA"/>
</dbReference>
<evidence type="ECO:0000313" key="2">
    <source>
        <dbReference type="Proteomes" id="UP000293547"/>
    </source>
</evidence>
<accession>A0ACB6FI44</accession>
<protein>
    <submittedName>
        <fullName evidence="1">Uncharacterized protein</fullName>
    </submittedName>
</protein>
<keyword evidence="2" id="KW-1185">Reference proteome</keyword>
<proteinExistence type="predicted"/>
<sequence>MTDLDVLEDLGRWMMMGFLVQRNLEQGTQVELARRWGAWRGRAGGVLVTLNNTDMAHVMTRIEFRDAYTKTLAMAGPALII</sequence>
<organism evidence="1 2">
    <name type="scientific">Alternaria gaisen</name>
    <dbReference type="NCBI Taxonomy" id="167740"/>
    <lineage>
        <taxon>Eukaryota</taxon>
        <taxon>Fungi</taxon>
        <taxon>Dikarya</taxon>
        <taxon>Ascomycota</taxon>
        <taxon>Pezizomycotina</taxon>
        <taxon>Dothideomycetes</taxon>
        <taxon>Pleosporomycetidae</taxon>
        <taxon>Pleosporales</taxon>
        <taxon>Pleosporineae</taxon>
        <taxon>Pleosporaceae</taxon>
        <taxon>Alternaria</taxon>
        <taxon>Alternaria sect. Alternaria</taxon>
    </lineage>
</organism>
<reference evidence="1 2" key="1">
    <citation type="journal article" date="2019" name="bioRxiv">
        <title>Genomics, evolutionary history and diagnostics of the Alternaria alternata species group including apple and Asian pear pathotypes.</title>
        <authorList>
            <person name="Armitage A.D."/>
            <person name="Cockerton H.M."/>
            <person name="Sreenivasaprasad S."/>
            <person name="Woodhall J.W."/>
            <person name="Lane C.R."/>
            <person name="Harrison R.J."/>
            <person name="Clarkson J.P."/>
        </authorList>
    </citation>
    <scope>NUCLEOTIDE SEQUENCE [LARGE SCALE GENOMIC DNA]</scope>
    <source>
        <strain evidence="1 2">FERA 650</strain>
    </source>
</reference>
<dbReference type="Proteomes" id="UP000293547">
    <property type="component" value="Unassembled WGS sequence"/>
</dbReference>
<name>A0ACB6FI44_9PLEO</name>
<evidence type="ECO:0000313" key="1">
    <source>
        <dbReference type="EMBL" id="KAB2104020.1"/>
    </source>
</evidence>
<comment type="caution">
    <text evidence="1">The sequence shown here is derived from an EMBL/GenBank/DDBJ whole genome shotgun (WGS) entry which is preliminary data.</text>
</comment>